<dbReference type="PANTHER" id="PTHR35099">
    <property type="entry name" value="OS02G0182700 PROTEIN"/>
    <property type="match status" value="1"/>
</dbReference>
<dbReference type="AlphaFoldDB" id="A0AAU9T2D0"/>
<feature type="region of interest" description="Disordered" evidence="2">
    <location>
        <begin position="224"/>
        <end position="245"/>
    </location>
</feature>
<dbReference type="EMBL" id="OU466863">
    <property type="protein sequence ID" value="CAH2077292.1"/>
    <property type="molecule type" value="Genomic_DNA"/>
</dbReference>
<feature type="compositionally biased region" description="Polar residues" evidence="2">
    <location>
        <begin position="119"/>
        <end position="130"/>
    </location>
</feature>
<organism evidence="3 4">
    <name type="scientific">Thlaspi arvense</name>
    <name type="common">Field penny-cress</name>
    <dbReference type="NCBI Taxonomy" id="13288"/>
    <lineage>
        <taxon>Eukaryota</taxon>
        <taxon>Viridiplantae</taxon>
        <taxon>Streptophyta</taxon>
        <taxon>Embryophyta</taxon>
        <taxon>Tracheophyta</taxon>
        <taxon>Spermatophyta</taxon>
        <taxon>Magnoliopsida</taxon>
        <taxon>eudicotyledons</taxon>
        <taxon>Gunneridae</taxon>
        <taxon>Pentapetalae</taxon>
        <taxon>rosids</taxon>
        <taxon>malvids</taxon>
        <taxon>Brassicales</taxon>
        <taxon>Brassicaceae</taxon>
        <taxon>Thlaspideae</taxon>
        <taxon>Thlaspi</taxon>
    </lineage>
</organism>
<protein>
    <submittedName>
        <fullName evidence="3">Uncharacterized protein</fullName>
    </submittedName>
</protein>
<name>A0AAU9T2D0_THLAR</name>
<evidence type="ECO:0000313" key="3">
    <source>
        <dbReference type="EMBL" id="CAH2077292.1"/>
    </source>
</evidence>
<feature type="region of interest" description="Disordered" evidence="2">
    <location>
        <begin position="78"/>
        <end position="131"/>
    </location>
</feature>
<dbReference type="Proteomes" id="UP000836841">
    <property type="component" value="Chromosome 7"/>
</dbReference>
<evidence type="ECO:0000256" key="2">
    <source>
        <dbReference type="SAM" id="MobiDB-lite"/>
    </source>
</evidence>
<keyword evidence="1" id="KW-0175">Coiled coil</keyword>
<gene>
    <name evidence="3" type="ORF">TAV2_LOCUS23977</name>
</gene>
<accession>A0AAU9T2D0</accession>
<evidence type="ECO:0000313" key="4">
    <source>
        <dbReference type="Proteomes" id="UP000836841"/>
    </source>
</evidence>
<dbReference type="PANTHER" id="PTHR35099:SF2">
    <property type="entry name" value="OS02G0182700 PROTEIN"/>
    <property type="match status" value="1"/>
</dbReference>
<sequence length="274" mass="30070">MKKITSAAAKMAVKDEWVAAAMTDDQIVVELLIRLKHAGTVVAENPAVNLPPLRWGIRQRRSRSSRFDGGGLLVSSKKDVDSARASPKTPLSWSGGSGSGGSSASPSAATADGFEDTSRQASCSTSTGSGSKAAVGQLHIRHLNGFSVPIWPAFPTNEITSSFSKRLRKKKSSSELKEEENLKLKERRNLEREMESLRATFNEQNVRNQRLKRIKLDYNSGRVKNETQVHKSQPESKACRVKGKTASSENQESFFFLPDLNMVPSEDEILYGTS</sequence>
<feature type="compositionally biased region" description="Basic and acidic residues" evidence="2">
    <location>
        <begin position="224"/>
        <end position="238"/>
    </location>
</feature>
<proteinExistence type="predicted"/>
<feature type="compositionally biased region" description="Low complexity" evidence="2">
    <location>
        <begin position="102"/>
        <end position="112"/>
    </location>
</feature>
<feature type="coiled-coil region" evidence="1">
    <location>
        <begin position="173"/>
        <end position="207"/>
    </location>
</feature>
<keyword evidence="4" id="KW-1185">Reference proteome</keyword>
<reference evidence="3 4" key="1">
    <citation type="submission" date="2022-03" db="EMBL/GenBank/DDBJ databases">
        <authorList>
            <person name="Nunn A."/>
            <person name="Chopra R."/>
            <person name="Nunn A."/>
            <person name="Contreras Garrido A."/>
        </authorList>
    </citation>
    <scope>NUCLEOTIDE SEQUENCE [LARGE SCALE GENOMIC DNA]</scope>
</reference>
<evidence type="ECO:0000256" key="1">
    <source>
        <dbReference type="SAM" id="Coils"/>
    </source>
</evidence>